<dbReference type="PROSITE" id="PS00893">
    <property type="entry name" value="NUDIX_BOX"/>
    <property type="match status" value="1"/>
</dbReference>
<evidence type="ECO:0000256" key="3">
    <source>
        <dbReference type="ARBA" id="ARBA00009595"/>
    </source>
</evidence>
<reference evidence="12" key="1">
    <citation type="journal article" date="2014" name="Int. J. Syst. Evol. Microbiol.">
        <title>Complete genome sequence of Corynebacterium casei LMG S-19264T (=DSM 44701T), isolated from a smear-ripened cheese.</title>
        <authorList>
            <consortium name="US DOE Joint Genome Institute (JGI-PGF)"/>
            <person name="Walter F."/>
            <person name="Albersmeier A."/>
            <person name="Kalinowski J."/>
            <person name="Ruckert C."/>
        </authorList>
    </citation>
    <scope>NUCLEOTIDE SEQUENCE</scope>
    <source>
        <strain evidence="12">CGMCC 1.12785</strain>
    </source>
</reference>
<keyword evidence="5" id="KW-0479">Metal-binding</keyword>
<dbReference type="GO" id="GO:0005829">
    <property type="term" value="C:cytosol"/>
    <property type="evidence" value="ECO:0007669"/>
    <property type="project" value="TreeGrafter"/>
</dbReference>
<dbReference type="CDD" id="cd03429">
    <property type="entry name" value="NUDIX_NADH_pyrophosphatase_Nudt13"/>
    <property type="match status" value="1"/>
</dbReference>
<dbReference type="InterPro" id="IPR015797">
    <property type="entry name" value="NUDIX_hydrolase-like_dom_sf"/>
</dbReference>
<feature type="domain" description="Nudix hydrolase" evidence="11">
    <location>
        <begin position="188"/>
        <end position="316"/>
    </location>
</feature>
<dbReference type="NCBIfam" id="NF001299">
    <property type="entry name" value="PRK00241.1"/>
    <property type="match status" value="1"/>
</dbReference>
<sequence length="332" mass="35995">MNAFPQLPLARLSRSGSDRNYLQRGTDADLSAVWERPGTTAIVTHRGETLASQGSLVRLHRDELPAERIDVYLGRIKDSGHDVIGAILDDAGRSWLDSRLEEATVRAGTGGLDDDIGGLDALGPVWLHLREIGAELPDTDVGLLTPLVALANWHASYGHSPRTGRPTEIRAGGWARRDPEDGSEYFPRTDPAVIVAVLATGDDGEERLLLAHNALWDSKRYSVLAGFIEAGESAEGAVVREIHEEVGVEVLEQAYAGSQPWPFPASLMLAFYARAAHAEVKVDGTEILHARWFTRAELRAGMEAGEIHVPSPVSIARALIDAWLAAGEDSQR</sequence>
<dbReference type="Pfam" id="PF00293">
    <property type="entry name" value="NUDIX"/>
    <property type="match status" value="1"/>
</dbReference>
<dbReference type="SUPFAM" id="SSF55811">
    <property type="entry name" value="Nudix"/>
    <property type="match status" value="1"/>
</dbReference>
<dbReference type="InterPro" id="IPR049734">
    <property type="entry name" value="NudC-like_C"/>
</dbReference>
<evidence type="ECO:0000313" key="12">
    <source>
        <dbReference type="EMBL" id="GGA07450.1"/>
    </source>
</evidence>
<dbReference type="RefSeq" id="WP_188549615.1">
    <property type="nucleotide sequence ID" value="NZ_BMFY01000003.1"/>
</dbReference>
<evidence type="ECO:0000256" key="5">
    <source>
        <dbReference type="ARBA" id="ARBA00022723"/>
    </source>
</evidence>
<comment type="cofactor">
    <cofactor evidence="1">
        <name>Mg(2+)</name>
        <dbReference type="ChEBI" id="CHEBI:18420"/>
    </cofactor>
</comment>
<dbReference type="InterPro" id="IPR000086">
    <property type="entry name" value="NUDIX_hydrolase_dom"/>
</dbReference>
<dbReference type="GO" id="GO:0019677">
    <property type="term" value="P:NAD+ catabolic process"/>
    <property type="evidence" value="ECO:0007669"/>
    <property type="project" value="TreeGrafter"/>
</dbReference>
<dbReference type="Gene3D" id="3.90.79.10">
    <property type="entry name" value="Nucleoside Triphosphate Pyrophosphohydrolase"/>
    <property type="match status" value="1"/>
</dbReference>
<dbReference type="EC" id="3.6.1.22" evidence="4"/>
<keyword evidence="7" id="KW-0460">Magnesium</keyword>
<evidence type="ECO:0000256" key="9">
    <source>
        <dbReference type="ARBA" id="ARBA00023679"/>
    </source>
</evidence>
<organism evidence="12 13">
    <name type="scientific">Sediminivirga luteola</name>
    <dbReference type="NCBI Taxonomy" id="1774748"/>
    <lineage>
        <taxon>Bacteria</taxon>
        <taxon>Bacillati</taxon>
        <taxon>Actinomycetota</taxon>
        <taxon>Actinomycetes</taxon>
        <taxon>Micrococcales</taxon>
        <taxon>Brevibacteriaceae</taxon>
        <taxon>Sediminivirga</taxon>
    </lineage>
</organism>
<reference evidence="12" key="2">
    <citation type="submission" date="2020-09" db="EMBL/GenBank/DDBJ databases">
        <authorList>
            <person name="Sun Q."/>
            <person name="Zhou Y."/>
        </authorList>
    </citation>
    <scope>NUCLEOTIDE SEQUENCE</scope>
    <source>
        <strain evidence="12">CGMCC 1.12785</strain>
    </source>
</reference>
<dbReference type="Proteomes" id="UP000616114">
    <property type="component" value="Unassembled WGS sequence"/>
</dbReference>
<accession>A0A8J2TW83</accession>
<dbReference type="PANTHER" id="PTHR42904">
    <property type="entry name" value="NUDIX HYDROLASE, NUDC SUBFAMILY"/>
    <property type="match status" value="1"/>
</dbReference>
<gene>
    <name evidence="12" type="ORF">GCM10011333_07700</name>
</gene>
<dbReference type="Gene3D" id="3.90.79.20">
    <property type="match status" value="1"/>
</dbReference>
<comment type="similarity">
    <text evidence="3">Belongs to the Nudix hydrolase family. NudC subfamily.</text>
</comment>
<keyword evidence="6" id="KW-0378">Hydrolase</keyword>
<dbReference type="GO" id="GO:0006742">
    <property type="term" value="P:NADP+ catabolic process"/>
    <property type="evidence" value="ECO:0007669"/>
    <property type="project" value="TreeGrafter"/>
</dbReference>
<name>A0A8J2TW83_9MICO</name>
<evidence type="ECO:0000256" key="2">
    <source>
        <dbReference type="ARBA" id="ARBA00001947"/>
    </source>
</evidence>
<evidence type="ECO:0000256" key="7">
    <source>
        <dbReference type="ARBA" id="ARBA00022842"/>
    </source>
</evidence>
<evidence type="ECO:0000256" key="4">
    <source>
        <dbReference type="ARBA" id="ARBA00012381"/>
    </source>
</evidence>
<keyword evidence="8" id="KW-0520">NAD</keyword>
<evidence type="ECO:0000256" key="10">
    <source>
        <dbReference type="SAM" id="MobiDB-lite"/>
    </source>
</evidence>
<evidence type="ECO:0000259" key="11">
    <source>
        <dbReference type="PROSITE" id="PS51462"/>
    </source>
</evidence>
<evidence type="ECO:0000256" key="6">
    <source>
        <dbReference type="ARBA" id="ARBA00022801"/>
    </source>
</evidence>
<dbReference type="GO" id="GO:0035529">
    <property type="term" value="F:NADH pyrophosphatase activity"/>
    <property type="evidence" value="ECO:0007669"/>
    <property type="project" value="TreeGrafter"/>
</dbReference>
<proteinExistence type="inferred from homology"/>
<dbReference type="EMBL" id="BMFY01000003">
    <property type="protein sequence ID" value="GGA07450.1"/>
    <property type="molecule type" value="Genomic_DNA"/>
</dbReference>
<dbReference type="PANTHER" id="PTHR42904:SF6">
    <property type="entry name" value="NAD-CAPPED RNA HYDROLASE NUDT12"/>
    <property type="match status" value="1"/>
</dbReference>
<evidence type="ECO:0000313" key="13">
    <source>
        <dbReference type="Proteomes" id="UP000616114"/>
    </source>
</evidence>
<evidence type="ECO:0000256" key="8">
    <source>
        <dbReference type="ARBA" id="ARBA00023027"/>
    </source>
</evidence>
<comment type="caution">
    <text evidence="12">The sequence shown here is derived from an EMBL/GenBank/DDBJ whole genome shotgun (WGS) entry which is preliminary data.</text>
</comment>
<feature type="region of interest" description="Disordered" evidence="10">
    <location>
        <begin position="161"/>
        <end position="182"/>
    </location>
</feature>
<keyword evidence="13" id="KW-1185">Reference proteome</keyword>
<comment type="catalytic activity">
    <reaction evidence="9">
        <text>a 5'-end NAD(+)-phospho-ribonucleoside in mRNA + H2O = a 5'-end phospho-adenosine-phospho-ribonucleoside in mRNA + beta-nicotinamide D-ribonucleotide + 2 H(+)</text>
        <dbReference type="Rhea" id="RHEA:60876"/>
        <dbReference type="Rhea" id="RHEA-COMP:15698"/>
        <dbReference type="Rhea" id="RHEA-COMP:15719"/>
        <dbReference type="ChEBI" id="CHEBI:14649"/>
        <dbReference type="ChEBI" id="CHEBI:15377"/>
        <dbReference type="ChEBI" id="CHEBI:15378"/>
        <dbReference type="ChEBI" id="CHEBI:144029"/>
        <dbReference type="ChEBI" id="CHEBI:144051"/>
    </reaction>
    <physiologicalReaction direction="left-to-right" evidence="9">
        <dbReference type="Rhea" id="RHEA:60877"/>
    </physiologicalReaction>
</comment>
<dbReference type="AlphaFoldDB" id="A0A8J2TW83"/>
<protein>
    <recommendedName>
        <fullName evidence="4">NAD(+) diphosphatase</fullName>
        <ecNumber evidence="4">3.6.1.22</ecNumber>
    </recommendedName>
</protein>
<dbReference type="InterPro" id="IPR050241">
    <property type="entry name" value="NAD-cap_RNA_hydrolase_NudC"/>
</dbReference>
<dbReference type="GO" id="GO:0046872">
    <property type="term" value="F:metal ion binding"/>
    <property type="evidence" value="ECO:0007669"/>
    <property type="project" value="UniProtKB-KW"/>
</dbReference>
<comment type="cofactor">
    <cofactor evidence="2">
        <name>Zn(2+)</name>
        <dbReference type="ChEBI" id="CHEBI:29105"/>
    </cofactor>
</comment>
<dbReference type="PROSITE" id="PS51462">
    <property type="entry name" value="NUDIX"/>
    <property type="match status" value="1"/>
</dbReference>
<evidence type="ECO:0000256" key="1">
    <source>
        <dbReference type="ARBA" id="ARBA00001946"/>
    </source>
</evidence>
<dbReference type="InterPro" id="IPR020084">
    <property type="entry name" value="NUDIX_hydrolase_CS"/>
</dbReference>